<feature type="transmembrane region" description="Helical" evidence="7">
    <location>
        <begin position="242"/>
        <end position="265"/>
    </location>
</feature>
<organism evidence="9 10">
    <name type="scientific">Vulcanimicrobium alpinum</name>
    <dbReference type="NCBI Taxonomy" id="3016050"/>
    <lineage>
        <taxon>Bacteria</taxon>
        <taxon>Bacillati</taxon>
        <taxon>Vulcanimicrobiota</taxon>
        <taxon>Vulcanimicrobiia</taxon>
        <taxon>Vulcanimicrobiales</taxon>
        <taxon>Vulcanimicrobiaceae</taxon>
        <taxon>Vulcanimicrobium</taxon>
    </lineage>
</organism>
<feature type="transmembrane region" description="Helical" evidence="7">
    <location>
        <begin position="9"/>
        <end position="29"/>
    </location>
</feature>
<feature type="transmembrane region" description="Helical" evidence="7">
    <location>
        <begin position="180"/>
        <end position="205"/>
    </location>
</feature>
<dbReference type="SUPFAM" id="SSF161098">
    <property type="entry name" value="MetI-like"/>
    <property type="match status" value="1"/>
</dbReference>
<dbReference type="AlphaFoldDB" id="A0AAN2CB41"/>
<evidence type="ECO:0000313" key="9">
    <source>
        <dbReference type="EMBL" id="BDE07573.1"/>
    </source>
</evidence>
<name>A0AAN2CB41_UNVUL</name>
<dbReference type="KEGG" id="vab:WPS_28490"/>
<evidence type="ECO:0000313" key="10">
    <source>
        <dbReference type="Proteomes" id="UP001317532"/>
    </source>
</evidence>
<keyword evidence="5 7" id="KW-1133">Transmembrane helix</keyword>
<dbReference type="PROSITE" id="PS50928">
    <property type="entry name" value="ABC_TM1"/>
    <property type="match status" value="1"/>
</dbReference>
<dbReference type="PANTHER" id="PTHR32243:SF18">
    <property type="entry name" value="INNER MEMBRANE ABC TRANSPORTER PERMEASE PROTEIN YCJP"/>
    <property type="match status" value="1"/>
</dbReference>
<keyword evidence="10" id="KW-1185">Reference proteome</keyword>
<proteinExistence type="inferred from homology"/>
<comment type="subcellular location">
    <subcellularLocation>
        <location evidence="1 7">Cell membrane</location>
        <topology evidence="1 7">Multi-pass membrane protein</topology>
    </subcellularLocation>
</comment>
<keyword evidence="2 7" id="KW-0813">Transport</keyword>
<dbReference type="RefSeq" id="WP_317995155.1">
    <property type="nucleotide sequence ID" value="NZ_AP025523.1"/>
</dbReference>
<keyword evidence="3" id="KW-1003">Cell membrane</keyword>
<evidence type="ECO:0000256" key="2">
    <source>
        <dbReference type="ARBA" id="ARBA00022448"/>
    </source>
</evidence>
<dbReference type="CDD" id="cd06261">
    <property type="entry name" value="TM_PBP2"/>
    <property type="match status" value="1"/>
</dbReference>
<reference evidence="9 10" key="1">
    <citation type="journal article" date="2022" name="ISME Commun">
        <title>Vulcanimicrobium alpinus gen. nov. sp. nov., the first cultivated representative of the candidate phylum 'Eremiobacterota', is a metabolically versatile aerobic anoxygenic phototroph.</title>
        <authorList>
            <person name="Yabe S."/>
            <person name="Muto K."/>
            <person name="Abe K."/>
            <person name="Yokota A."/>
            <person name="Staudigel H."/>
            <person name="Tebo B.M."/>
        </authorList>
    </citation>
    <scope>NUCLEOTIDE SEQUENCE [LARGE SCALE GENOMIC DNA]</scope>
    <source>
        <strain evidence="9 10">WC8-2</strain>
    </source>
</reference>
<evidence type="ECO:0000256" key="1">
    <source>
        <dbReference type="ARBA" id="ARBA00004651"/>
    </source>
</evidence>
<feature type="domain" description="ABC transmembrane type-1" evidence="8">
    <location>
        <begin position="68"/>
        <end position="260"/>
    </location>
</feature>
<dbReference type="EMBL" id="AP025523">
    <property type="protein sequence ID" value="BDE07573.1"/>
    <property type="molecule type" value="Genomic_DNA"/>
</dbReference>
<dbReference type="PANTHER" id="PTHR32243">
    <property type="entry name" value="MALTOSE TRANSPORT SYSTEM PERMEASE-RELATED"/>
    <property type="match status" value="1"/>
</dbReference>
<dbReference type="InterPro" id="IPR000515">
    <property type="entry name" value="MetI-like"/>
</dbReference>
<dbReference type="Pfam" id="PF00528">
    <property type="entry name" value="BPD_transp_1"/>
    <property type="match status" value="1"/>
</dbReference>
<dbReference type="Proteomes" id="UP001317532">
    <property type="component" value="Chromosome"/>
</dbReference>
<dbReference type="GO" id="GO:0055085">
    <property type="term" value="P:transmembrane transport"/>
    <property type="evidence" value="ECO:0007669"/>
    <property type="project" value="InterPro"/>
</dbReference>
<dbReference type="InterPro" id="IPR035906">
    <property type="entry name" value="MetI-like_sf"/>
</dbReference>
<evidence type="ECO:0000256" key="3">
    <source>
        <dbReference type="ARBA" id="ARBA00022475"/>
    </source>
</evidence>
<accession>A0AAN2CB41</accession>
<evidence type="ECO:0000256" key="4">
    <source>
        <dbReference type="ARBA" id="ARBA00022692"/>
    </source>
</evidence>
<feature type="transmembrane region" description="Helical" evidence="7">
    <location>
        <begin position="106"/>
        <end position="130"/>
    </location>
</feature>
<feature type="transmembrane region" description="Helical" evidence="7">
    <location>
        <begin position="67"/>
        <end position="94"/>
    </location>
</feature>
<protein>
    <submittedName>
        <fullName evidence="9">ABC transporter permease</fullName>
    </submittedName>
</protein>
<keyword evidence="4 7" id="KW-0812">Transmembrane</keyword>
<keyword evidence="6 7" id="KW-0472">Membrane</keyword>
<gene>
    <name evidence="9" type="ORF">WPS_28490</name>
</gene>
<feature type="transmembrane region" description="Helical" evidence="7">
    <location>
        <begin position="136"/>
        <end position="159"/>
    </location>
</feature>
<dbReference type="GO" id="GO:0005886">
    <property type="term" value="C:plasma membrane"/>
    <property type="evidence" value="ECO:0007669"/>
    <property type="project" value="UniProtKB-SubCell"/>
</dbReference>
<dbReference type="InterPro" id="IPR050901">
    <property type="entry name" value="BP-dep_ABC_trans_perm"/>
</dbReference>
<evidence type="ECO:0000256" key="5">
    <source>
        <dbReference type="ARBA" id="ARBA00022989"/>
    </source>
</evidence>
<sequence length="274" mass="31014">MARRSALRIYLPLAFYGVFLMLPFLWMILTTFKAREELLNTPNPFWIFHPTFEHVVGLLTTTAYLQWFANTLFVSVASTILSVFVSYITAYAIIRLRFPGWQTVSTAIFLAYIVPPAILFIPLATIIIQLHWFDKLWALVPIYATFLVPFCTWLLIGFLKNIPRELEEAARVDGASNLAILWRIIFPIAVPGLISAAIFSFTLSWNEYLYALVYMSSSGNKTVAVGMTTELIRGDVFQWGQLMAGALIGVLPAVLVYFFFVEYYVAGMSGSVKE</sequence>
<evidence type="ECO:0000259" key="8">
    <source>
        <dbReference type="PROSITE" id="PS50928"/>
    </source>
</evidence>
<evidence type="ECO:0000256" key="7">
    <source>
        <dbReference type="RuleBase" id="RU363032"/>
    </source>
</evidence>
<dbReference type="Gene3D" id="1.10.3720.10">
    <property type="entry name" value="MetI-like"/>
    <property type="match status" value="1"/>
</dbReference>
<comment type="similarity">
    <text evidence="7">Belongs to the binding-protein-dependent transport system permease family.</text>
</comment>
<evidence type="ECO:0000256" key="6">
    <source>
        <dbReference type="ARBA" id="ARBA00023136"/>
    </source>
</evidence>